<dbReference type="GO" id="GO:0004674">
    <property type="term" value="F:protein serine/threonine kinase activity"/>
    <property type="evidence" value="ECO:0007669"/>
    <property type="project" value="UniProtKB-KW"/>
</dbReference>
<dbReference type="Gene3D" id="1.10.510.10">
    <property type="entry name" value="Transferase(Phosphotransferase) domain 1"/>
    <property type="match status" value="1"/>
</dbReference>
<keyword evidence="11" id="KW-1185">Reference proteome</keyword>
<evidence type="ECO:0000256" key="4">
    <source>
        <dbReference type="ARBA" id="ARBA00022741"/>
    </source>
</evidence>
<accession>A0AAP0IIS4</accession>
<keyword evidence="2" id="KW-0723">Serine/threonine-protein kinase</keyword>
<evidence type="ECO:0000256" key="2">
    <source>
        <dbReference type="ARBA" id="ARBA00022527"/>
    </source>
</evidence>
<name>A0AAP0IIS4_9MAGN</name>
<keyword evidence="5" id="KW-0418">Kinase</keyword>
<keyword evidence="3" id="KW-0808">Transferase</keyword>
<dbReference type="InterPro" id="IPR011009">
    <property type="entry name" value="Kinase-like_dom_sf"/>
</dbReference>
<evidence type="ECO:0000256" key="6">
    <source>
        <dbReference type="ARBA" id="ARBA00022840"/>
    </source>
</evidence>
<reference evidence="10 11" key="1">
    <citation type="submission" date="2024-01" db="EMBL/GenBank/DDBJ databases">
        <title>Genome assemblies of Stephania.</title>
        <authorList>
            <person name="Yang L."/>
        </authorList>
    </citation>
    <scope>NUCLEOTIDE SEQUENCE [LARGE SCALE GENOMIC DNA]</scope>
    <source>
        <strain evidence="10">QJT</strain>
        <tissue evidence="10">Leaf</tissue>
    </source>
</reference>
<dbReference type="PANTHER" id="PTHR45637">
    <property type="entry name" value="FLIPPASE KINASE 1-RELATED"/>
    <property type="match status" value="1"/>
</dbReference>
<dbReference type="Proteomes" id="UP001417504">
    <property type="component" value="Unassembled WGS sequence"/>
</dbReference>
<evidence type="ECO:0000256" key="7">
    <source>
        <dbReference type="ARBA" id="ARBA00047899"/>
    </source>
</evidence>
<comment type="catalytic activity">
    <reaction evidence="8">
        <text>L-seryl-[protein] + ATP = O-phospho-L-seryl-[protein] + ADP + H(+)</text>
        <dbReference type="Rhea" id="RHEA:17989"/>
        <dbReference type="Rhea" id="RHEA-COMP:9863"/>
        <dbReference type="Rhea" id="RHEA-COMP:11604"/>
        <dbReference type="ChEBI" id="CHEBI:15378"/>
        <dbReference type="ChEBI" id="CHEBI:29999"/>
        <dbReference type="ChEBI" id="CHEBI:30616"/>
        <dbReference type="ChEBI" id="CHEBI:83421"/>
        <dbReference type="ChEBI" id="CHEBI:456216"/>
        <dbReference type="EC" id="2.7.11.1"/>
    </reaction>
</comment>
<protein>
    <recommendedName>
        <fullName evidence="1">non-specific serine/threonine protein kinase</fullName>
        <ecNumber evidence="1">2.7.11.1</ecNumber>
    </recommendedName>
</protein>
<dbReference type="AlphaFoldDB" id="A0AAP0IIS4"/>
<dbReference type="SUPFAM" id="SSF56112">
    <property type="entry name" value="Protein kinase-like (PK-like)"/>
    <property type="match status" value="1"/>
</dbReference>
<organism evidence="10 11">
    <name type="scientific">Stephania japonica</name>
    <dbReference type="NCBI Taxonomy" id="461633"/>
    <lineage>
        <taxon>Eukaryota</taxon>
        <taxon>Viridiplantae</taxon>
        <taxon>Streptophyta</taxon>
        <taxon>Embryophyta</taxon>
        <taxon>Tracheophyta</taxon>
        <taxon>Spermatophyta</taxon>
        <taxon>Magnoliopsida</taxon>
        <taxon>Ranunculales</taxon>
        <taxon>Menispermaceae</taxon>
        <taxon>Menispermoideae</taxon>
        <taxon>Cissampelideae</taxon>
        <taxon>Stephania</taxon>
    </lineage>
</organism>
<comment type="catalytic activity">
    <reaction evidence="7">
        <text>L-threonyl-[protein] + ATP = O-phospho-L-threonyl-[protein] + ADP + H(+)</text>
        <dbReference type="Rhea" id="RHEA:46608"/>
        <dbReference type="Rhea" id="RHEA-COMP:11060"/>
        <dbReference type="Rhea" id="RHEA-COMP:11605"/>
        <dbReference type="ChEBI" id="CHEBI:15378"/>
        <dbReference type="ChEBI" id="CHEBI:30013"/>
        <dbReference type="ChEBI" id="CHEBI:30616"/>
        <dbReference type="ChEBI" id="CHEBI:61977"/>
        <dbReference type="ChEBI" id="CHEBI:456216"/>
        <dbReference type="EC" id="2.7.11.1"/>
    </reaction>
</comment>
<dbReference type="EMBL" id="JBBNAE010000006">
    <property type="protein sequence ID" value="KAK9116316.1"/>
    <property type="molecule type" value="Genomic_DNA"/>
</dbReference>
<evidence type="ECO:0000256" key="1">
    <source>
        <dbReference type="ARBA" id="ARBA00012513"/>
    </source>
</evidence>
<dbReference type="GO" id="GO:0005524">
    <property type="term" value="F:ATP binding"/>
    <property type="evidence" value="ECO:0007669"/>
    <property type="project" value="UniProtKB-KW"/>
</dbReference>
<proteinExistence type="predicted"/>
<keyword evidence="4" id="KW-0547">Nucleotide-binding</keyword>
<dbReference type="PROSITE" id="PS50011">
    <property type="entry name" value="PROTEIN_KINASE_DOM"/>
    <property type="match status" value="1"/>
</dbReference>
<comment type="caution">
    <text evidence="10">The sequence shown here is derived from an EMBL/GenBank/DDBJ whole genome shotgun (WGS) entry which is preliminary data.</text>
</comment>
<dbReference type="FunFam" id="1.10.510.10:FF:000294">
    <property type="entry name" value="Serine/threonine-protein kinase OXI1"/>
    <property type="match status" value="1"/>
</dbReference>
<dbReference type="InterPro" id="IPR000719">
    <property type="entry name" value="Prot_kinase_dom"/>
</dbReference>
<keyword evidence="6" id="KW-0067">ATP-binding</keyword>
<evidence type="ECO:0000256" key="5">
    <source>
        <dbReference type="ARBA" id="ARBA00022777"/>
    </source>
</evidence>
<dbReference type="EC" id="2.7.11.1" evidence="1"/>
<evidence type="ECO:0000313" key="11">
    <source>
        <dbReference type="Proteomes" id="UP001417504"/>
    </source>
</evidence>
<sequence>MVGDSIMVVHRSLDVPEHHPITVVGDFVTILVMNTLFGVIHDCQAIWPSNATANDRRDMGKCWGLLHDHMGVSQSRIGLNNSGSGEELYDFTCHGDFEFSSECMMDFDLLTSFCPKLEEYLKHIVNFIAAAALKIQTCIVDICIRSVSSYIENNYTFVLPSDNLNEVRLRQLNKRFNVSSAKFNAAETYLALEYLHMMGIVYKDHMPENVLVRKDEHIMLSDFDLSLKCVSRCKTSKNRRKISHIPSCTSPIQ</sequence>
<dbReference type="Pfam" id="PF00069">
    <property type="entry name" value="Pkinase"/>
    <property type="match status" value="1"/>
</dbReference>
<feature type="domain" description="Protein kinase" evidence="9">
    <location>
        <begin position="1"/>
        <end position="253"/>
    </location>
</feature>
<gene>
    <name evidence="10" type="ORF">Sjap_015263</name>
</gene>
<evidence type="ECO:0000256" key="8">
    <source>
        <dbReference type="ARBA" id="ARBA00048679"/>
    </source>
</evidence>
<evidence type="ECO:0000259" key="9">
    <source>
        <dbReference type="PROSITE" id="PS50011"/>
    </source>
</evidence>
<evidence type="ECO:0000313" key="10">
    <source>
        <dbReference type="EMBL" id="KAK9116316.1"/>
    </source>
</evidence>
<evidence type="ECO:0000256" key="3">
    <source>
        <dbReference type="ARBA" id="ARBA00022679"/>
    </source>
</evidence>